<evidence type="ECO:0000313" key="2">
    <source>
        <dbReference type="EMBL" id="GMN52636.1"/>
    </source>
</evidence>
<keyword evidence="3" id="KW-1185">Reference proteome</keyword>
<comment type="caution">
    <text evidence="2">The sequence shown here is derived from an EMBL/GenBank/DDBJ whole genome shotgun (WGS) entry which is preliminary data.</text>
</comment>
<accession>A0AA88AV68</accession>
<evidence type="ECO:0000313" key="3">
    <source>
        <dbReference type="Proteomes" id="UP001187192"/>
    </source>
</evidence>
<dbReference type="EMBL" id="BTGU01000042">
    <property type="protein sequence ID" value="GMN52636.1"/>
    <property type="molecule type" value="Genomic_DNA"/>
</dbReference>
<dbReference type="Proteomes" id="UP001187192">
    <property type="component" value="Unassembled WGS sequence"/>
</dbReference>
<sequence>MGVVGDSAGLNGPDCPNSTQVVSPLRREQLSPQCHPSSHRHPSLDLAPPQGPSAPPARVLGRLFLEPTVSHRRSEIQIREEISPSPSRR</sequence>
<feature type="compositionally biased region" description="Basic and acidic residues" evidence="1">
    <location>
        <begin position="72"/>
        <end position="82"/>
    </location>
</feature>
<proteinExistence type="predicted"/>
<feature type="region of interest" description="Disordered" evidence="1">
    <location>
        <begin position="1"/>
        <end position="89"/>
    </location>
</feature>
<evidence type="ECO:0000256" key="1">
    <source>
        <dbReference type="SAM" id="MobiDB-lite"/>
    </source>
</evidence>
<dbReference type="AlphaFoldDB" id="A0AA88AV68"/>
<reference evidence="2" key="1">
    <citation type="submission" date="2023-07" db="EMBL/GenBank/DDBJ databases">
        <title>draft genome sequence of fig (Ficus carica).</title>
        <authorList>
            <person name="Takahashi T."/>
            <person name="Nishimura K."/>
        </authorList>
    </citation>
    <scope>NUCLEOTIDE SEQUENCE</scope>
</reference>
<name>A0AA88AV68_FICCA</name>
<gene>
    <name evidence="2" type="ORF">TIFTF001_021771</name>
</gene>
<protein>
    <submittedName>
        <fullName evidence="2">Uncharacterized protein</fullName>
    </submittedName>
</protein>
<organism evidence="2 3">
    <name type="scientific">Ficus carica</name>
    <name type="common">Common fig</name>
    <dbReference type="NCBI Taxonomy" id="3494"/>
    <lineage>
        <taxon>Eukaryota</taxon>
        <taxon>Viridiplantae</taxon>
        <taxon>Streptophyta</taxon>
        <taxon>Embryophyta</taxon>
        <taxon>Tracheophyta</taxon>
        <taxon>Spermatophyta</taxon>
        <taxon>Magnoliopsida</taxon>
        <taxon>eudicotyledons</taxon>
        <taxon>Gunneridae</taxon>
        <taxon>Pentapetalae</taxon>
        <taxon>rosids</taxon>
        <taxon>fabids</taxon>
        <taxon>Rosales</taxon>
        <taxon>Moraceae</taxon>
        <taxon>Ficeae</taxon>
        <taxon>Ficus</taxon>
    </lineage>
</organism>